<dbReference type="SUPFAM" id="SSF57667">
    <property type="entry name" value="beta-beta-alpha zinc fingers"/>
    <property type="match status" value="1"/>
</dbReference>
<evidence type="ECO:0000313" key="2">
    <source>
        <dbReference type="EMBL" id="WFD14282.1"/>
    </source>
</evidence>
<dbReference type="InterPro" id="IPR036236">
    <property type="entry name" value="Znf_C2H2_sf"/>
</dbReference>
<feature type="region of interest" description="Disordered" evidence="1">
    <location>
        <begin position="146"/>
        <end position="191"/>
    </location>
</feature>
<feature type="compositionally biased region" description="Basic residues" evidence="1">
    <location>
        <begin position="170"/>
        <end position="180"/>
    </location>
</feature>
<accession>A0AAJ5YY20</accession>
<organism evidence="2 3">
    <name type="scientific">Malassezia arunalokei</name>
    <dbReference type="NCBI Taxonomy" id="1514897"/>
    <lineage>
        <taxon>Eukaryota</taxon>
        <taxon>Fungi</taxon>
        <taxon>Dikarya</taxon>
        <taxon>Basidiomycota</taxon>
        <taxon>Ustilaginomycotina</taxon>
        <taxon>Malasseziomycetes</taxon>
        <taxon>Malasseziales</taxon>
        <taxon>Malasseziaceae</taxon>
        <taxon>Malassezia</taxon>
    </lineage>
</organism>
<gene>
    <name evidence="2" type="ORF">MARU1_000283</name>
</gene>
<name>A0AAJ5YY20_9BASI</name>
<sequence length="191" mass="22428">MFKRLSKASAHREQVDNDEEYVPLDAALDDDSQSEDEQADSEEEEDDSDEEEEDETALTVAHAMESPIYMDDELPGTQYCFRCVACPIVLLKSERSIDVHLESKNHKRRHARFVAFAKMEMEREGAHVMRIDPRTLVDLLEDQRTMEAKQARQEAPTKRKRDTSHVPRVERRKMRRAVRRERRELERKTSA</sequence>
<feature type="compositionally biased region" description="Acidic residues" evidence="1">
    <location>
        <begin position="16"/>
        <end position="56"/>
    </location>
</feature>
<feature type="compositionally biased region" description="Basic and acidic residues" evidence="1">
    <location>
        <begin position="146"/>
        <end position="169"/>
    </location>
</feature>
<protein>
    <submittedName>
        <fullName evidence="2">Uncharacterized protein</fullName>
    </submittedName>
</protein>
<dbReference type="Proteomes" id="UP001217582">
    <property type="component" value="Chromosome 1"/>
</dbReference>
<evidence type="ECO:0000256" key="1">
    <source>
        <dbReference type="SAM" id="MobiDB-lite"/>
    </source>
</evidence>
<reference evidence="2 3" key="1">
    <citation type="submission" date="2023-03" db="EMBL/GenBank/DDBJ databases">
        <title>Mating type loci evolution in Malassezia.</title>
        <authorList>
            <person name="Coelho M.A."/>
        </authorList>
    </citation>
    <scope>NUCLEOTIDE SEQUENCE [LARGE SCALE GENOMIC DNA]</scope>
    <source>
        <strain evidence="2 3">CBS 13387</strain>
    </source>
</reference>
<feature type="region of interest" description="Disordered" evidence="1">
    <location>
        <begin position="1"/>
        <end position="57"/>
    </location>
</feature>
<dbReference type="EMBL" id="CP119916">
    <property type="protein sequence ID" value="WFD14282.1"/>
    <property type="molecule type" value="Genomic_DNA"/>
</dbReference>
<keyword evidence="3" id="KW-1185">Reference proteome</keyword>
<feature type="compositionally biased region" description="Basic and acidic residues" evidence="1">
    <location>
        <begin position="181"/>
        <end position="191"/>
    </location>
</feature>
<proteinExistence type="predicted"/>
<dbReference type="AlphaFoldDB" id="A0AAJ5YY20"/>
<evidence type="ECO:0000313" key="3">
    <source>
        <dbReference type="Proteomes" id="UP001217582"/>
    </source>
</evidence>